<reference evidence="1" key="1">
    <citation type="submission" date="2020-10" db="EMBL/GenBank/DDBJ databases">
        <authorList>
            <person name="Gilroy R."/>
        </authorList>
    </citation>
    <scope>NUCLEOTIDE SEQUENCE</scope>
    <source>
        <strain evidence="1">CHK195-11698</strain>
    </source>
</reference>
<accession>A0A9D1HQ07</accession>
<name>A0A9D1HQ07_9FIRM</name>
<comment type="caution">
    <text evidence="1">The sequence shown here is derived from an EMBL/GenBank/DDBJ whole genome shotgun (WGS) entry which is preliminary data.</text>
</comment>
<proteinExistence type="predicted"/>
<evidence type="ECO:0000313" key="2">
    <source>
        <dbReference type="Proteomes" id="UP000824175"/>
    </source>
</evidence>
<dbReference type="EMBL" id="DVMJ01000106">
    <property type="protein sequence ID" value="HIU14675.1"/>
    <property type="molecule type" value="Genomic_DNA"/>
</dbReference>
<reference evidence="1" key="2">
    <citation type="journal article" date="2021" name="PeerJ">
        <title>Extensive microbial diversity within the chicken gut microbiome revealed by metagenomics and culture.</title>
        <authorList>
            <person name="Gilroy R."/>
            <person name="Ravi A."/>
            <person name="Getino M."/>
            <person name="Pursley I."/>
            <person name="Horton D.L."/>
            <person name="Alikhan N.F."/>
            <person name="Baker D."/>
            <person name="Gharbi K."/>
            <person name="Hall N."/>
            <person name="Watson M."/>
            <person name="Adriaenssens E.M."/>
            <person name="Foster-Nyarko E."/>
            <person name="Jarju S."/>
            <person name="Secka A."/>
            <person name="Antonio M."/>
            <person name="Oren A."/>
            <person name="Chaudhuri R.R."/>
            <person name="La Ragione R."/>
            <person name="Hildebrand F."/>
            <person name="Pallen M.J."/>
        </authorList>
    </citation>
    <scope>NUCLEOTIDE SEQUENCE</scope>
    <source>
        <strain evidence="1">CHK195-11698</strain>
    </source>
</reference>
<organism evidence="1 2">
    <name type="scientific">Candidatus Fimiplasma intestinipullorum</name>
    <dbReference type="NCBI Taxonomy" id="2840825"/>
    <lineage>
        <taxon>Bacteria</taxon>
        <taxon>Bacillati</taxon>
        <taxon>Bacillota</taxon>
        <taxon>Clostridia</taxon>
        <taxon>Eubacteriales</taxon>
        <taxon>Candidatus Fimiplasma</taxon>
    </lineage>
</organism>
<evidence type="ECO:0000313" key="1">
    <source>
        <dbReference type="EMBL" id="HIU14675.1"/>
    </source>
</evidence>
<feature type="non-terminal residue" evidence="1">
    <location>
        <position position="92"/>
    </location>
</feature>
<dbReference type="AlphaFoldDB" id="A0A9D1HQ07"/>
<protein>
    <submittedName>
        <fullName evidence="1">Uncharacterized protein</fullName>
    </submittedName>
</protein>
<gene>
    <name evidence="1" type="ORF">IAD15_11520</name>
</gene>
<sequence length="92" mass="10744">MPFGIDIEDIELENGYLWFNYTICSDEKPVIKSRYCCNTDVSHPKMIVREIEHASIEILKNIDAELEKPFWKETSGRMQECIEGIIQSESNM</sequence>
<dbReference type="Proteomes" id="UP000824175">
    <property type="component" value="Unassembled WGS sequence"/>
</dbReference>